<evidence type="ECO:0000313" key="2">
    <source>
        <dbReference type="EMBL" id="CCT72444.1"/>
    </source>
</evidence>
<organism evidence="2 3">
    <name type="scientific">Gibberella fujikuroi (strain CBS 195.34 / IMI 58289 / NRRL A-6831)</name>
    <name type="common">Bakanae and foot rot disease fungus</name>
    <name type="synonym">Fusarium fujikuroi</name>
    <dbReference type="NCBI Taxonomy" id="1279085"/>
    <lineage>
        <taxon>Eukaryota</taxon>
        <taxon>Fungi</taxon>
        <taxon>Dikarya</taxon>
        <taxon>Ascomycota</taxon>
        <taxon>Pezizomycotina</taxon>
        <taxon>Sordariomycetes</taxon>
        <taxon>Hypocreomycetidae</taxon>
        <taxon>Hypocreales</taxon>
        <taxon>Nectriaceae</taxon>
        <taxon>Fusarium</taxon>
        <taxon>Fusarium fujikuroi species complex</taxon>
    </lineage>
</organism>
<dbReference type="RefSeq" id="XP_023434522.1">
    <property type="nucleotide sequence ID" value="XM_023581912.1"/>
</dbReference>
<dbReference type="EMBL" id="HF679030">
    <property type="protein sequence ID" value="CCT72444.1"/>
    <property type="molecule type" value="Genomic_DNA"/>
</dbReference>
<feature type="compositionally biased region" description="Basic and acidic residues" evidence="1">
    <location>
        <begin position="73"/>
        <end position="82"/>
    </location>
</feature>
<evidence type="ECO:0000256" key="1">
    <source>
        <dbReference type="SAM" id="MobiDB-lite"/>
    </source>
</evidence>
<evidence type="ECO:0000313" key="3">
    <source>
        <dbReference type="Proteomes" id="UP000016800"/>
    </source>
</evidence>
<gene>
    <name evidence="2" type="ORF">FFUJ_12319</name>
</gene>
<dbReference type="Proteomes" id="UP000016800">
    <property type="component" value="Chromosome VIII"/>
</dbReference>
<dbReference type="GeneID" id="35405775"/>
<feature type="compositionally biased region" description="Polar residues" evidence="1">
    <location>
        <begin position="44"/>
        <end position="60"/>
    </location>
</feature>
<dbReference type="HOGENOM" id="CLU_1845262_0_0_1"/>
<reference evidence="3" key="1">
    <citation type="journal article" date="2013" name="PLoS Pathog.">
        <title>Deciphering the cryptic genome: genome-wide analyses of the rice pathogen Fusarium fujikuroi reveal complex regulation of secondary metabolism and novel metabolites.</title>
        <authorList>
            <person name="Wiemann P."/>
            <person name="Sieber C.M."/>
            <person name="von Bargen K.W."/>
            <person name="Studt L."/>
            <person name="Niehaus E.M."/>
            <person name="Espino J.J."/>
            <person name="Huss K."/>
            <person name="Michielse C.B."/>
            <person name="Albermann S."/>
            <person name="Wagner D."/>
            <person name="Bergner S.V."/>
            <person name="Connolly L.R."/>
            <person name="Fischer A."/>
            <person name="Reuter G."/>
            <person name="Kleigrewe K."/>
            <person name="Bald T."/>
            <person name="Wingfield B.D."/>
            <person name="Ophir R."/>
            <person name="Freeman S."/>
            <person name="Hippler M."/>
            <person name="Smith K.M."/>
            <person name="Brown D.W."/>
            <person name="Proctor R.H."/>
            <person name="Munsterkotter M."/>
            <person name="Freitag M."/>
            <person name="Humpf H.U."/>
            <person name="Guldener U."/>
            <person name="Tudzynski B."/>
        </authorList>
    </citation>
    <scope>NUCLEOTIDE SEQUENCE [LARGE SCALE GENOMIC DNA]</scope>
    <source>
        <strain evidence="3">CBS 195.34 / IMI 58289 / NRRL A-6831</strain>
    </source>
</reference>
<accession>S0EC38</accession>
<feature type="compositionally biased region" description="Basic residues" evidence="1">
    <location>
        <begin position="61"/>
        <end position="72"/>
    </location>
</feature>
<feature type="region of interest" description="Disordered" evidence="1">
    <location>
        <begin position="120"/>
        <end position="139"/>
    </location>
</feature>
<proteinExistence type="predicted"/>
<keyword evidence="3" id="KW-1185">Reference proteome</keyword>
<protein>
    <submittedName>
        <fullName evidence="2">Uncharacterized protein</fullName>
    </submittedName>
</protein>
<dbReference type="AlphaFoldDB" id="S0EC38"/>
<dbReference type="VEuPathDB" id="FungiDB:FFUJ_12319"/>
<name>S0EC38_GIBF5</name>
<sequence>MGKCLSRPERHNILPKRLYPVNTLDNEQASMYSHPNVMLKTNKGARNTTPCAKATTSTKQSARKRHSRHRNRETRQMKRNLKDIRVRLDHARARYEAAKDEVASCEKEITNLSQRMNGRRGLAAVQPDTESRAGISDDL</sequence>
<feature type="region of interest" description="Disordered" evidence="1">
    <location>
        <begin position="41"/>
        <end position="82"/>
    </location>
</feature>